<name>A0A5Q0M2H3_VARPD</name>
<protein>
    <submittedName>
        <fullName evidence="2">DUF4123 domain-containing protein</fullName>
    </submittedName>
</protein>
<dbReference type="InterPro" id="IPR025391">
    <property type="entry name" value="DUF4123"/>
</dbReference>
<dbReference type="Proteomes" id="UP000326780">
    <property type="component" value="Chromosome"/>
</dbReference>
<reference evidence="2 3" key="1">
    <citation type="submission" date="2019-10" db="EMBL/GenBank/DDBJ databases">
        <title>Complete genome sequence of Variovorax paradoxus 5C-2.</title>
        <authorList>
            <person name="Gogoleva N.E."/>
            <person name="Balkin A.S."/>
        </authorList>
    </citation>
    <scope>NUCLEOTIDE SEQUENCE [LARGE SCALE GENOMIC DNA]</scope>
    <source>
        <strain evidence="2 3">5C-2</strain>
    </source>
</reference>
<evidence type="ECO:0000313" key="3">
    <source>
        <dbReference type="Proteomes" id="UP000326780"/>
    </source>
</evidence>
<accession>A0A5Q0M2H3</accession>
<feature type="domain" description="DUF4123" evidence="1">
    <location>
        <begin position="30"/>
        <end position="154"/>
    </location>
</feature>
<sequence length="306" mass="32953">MEFATDPIDPVHLAHAVQAMADAQPSPFGLWLLIDAALLDPARLASVLRRNGWTHVNALANTPLEAYGAQGPQLLELPRDDDEVRAEGLRRLATIDPAAPAFSWLASSHSVAHLQACFGYLAQARHDGLKLHCRMGDARVLPTLLAALSVPQTQRVAQAIAQWQWFDRSGASVGNWLAAAGDEGAAGAGDHLELDATQFAALLDASEADGIFAQLLETVSQLVPQTGRAAFHQRLQRALEVATHLHVAGNPDRLQFVVLSLTCGDNFYQHPDLSDTWKAVAQGTSLSSLMKGWSDELWKALEGKAS</sequence>
<dbReference type="EMBL" id="CP045644">
    <property type="protein sequence ID" value="QFZ82774.1"/>
    <property type="molecule type" value="Genomic_DNA"/>
</dbReference>
<dbReference type="AlphaFoldDB" id="A0A5Q0M2H3"/>
<proteinExistence type="predicted"/>
<dbReference type="RefSeq" id="WP_153281587.1">
    <property type="nucleotide sequence ID" value="NZ_CP045644.1"/>
</dbReference>
<gene>
    <name evidence="2" type="ORF">GFK26_08365</name>
</gene>
<evidence type="ECO:0000313" key="2">
    <source>
        <dbReference type="EMBL" id="QFZ82774.1"/>
    </source>
</evidence>
<evidence type="ECO:0000259" key="1">
    <source>
        <dbReference type="Pfam" id="PF13503"/>
    </source>
</evidence>
<organism evidence="2 3">
    <name type="scientific">Variovorax paradoxus</name>
    <dbReference type="NCBI Taxonomy" id="34073"/>
    <lineage>
        <taxon>Bacteria</taxon>
        <taxon>Pseudomonadati</taxon>
        <taxon>Pseudomonadota</taxon>
        <taxon>Betaproteobacteria</taxon>
        <taxon>Burkholderiales</taxon>
        <taxon>Comamonadaceae</taxon>
        <taxon>Variovorax</taxon>
    </lineage>
</organism>
<dbReference type="Pfam" id="PF13503">
    <property type="entry name" value="DUF4123"/>
    <property type="match status" value="1"/>
</dbReference>